<keyword evidence="3" id="KW-0723">Serine/threonine-protein kinase</keyword>
<dbReference type="PANTHER" id="PTHR24056:SF107">
    <property type="entry name" value="CYCLIN-DEPENDENT KINASE 11A-RELATED"/>
    <property type="match status" value="1"/>
</dbReference>
<name>A0A2U1IUI9_SMIAN</name>
<evidence type="ECO:0000256" key="3">
    <source>
        <dbReference type="ARBA" id="ARBA00022527"/>
    </source>
</evidence>
<dbReference type="EC" id="2.7.11.22" evidence="2"/>
<evidence type="ECO:0000256" key="8">
    <source>
        <dbReference type="ARBA" id="ARBA00047811"/>
    </source>
</evidence>
<dbReference type="InterPro" id="IPR050108">
    <property type="entry name" value="CDK"/>
</dbReference>
<dbReference type="Proteomes" id="UP000245591">
    <property type="component" value="Unassembled WGS sequence"/>
</dbReference>
<feature type="domain" description="Protein kinase" evidence="11">
    <location>
        <begin position="101"/>
        <end position="385"/>
    </location>
</feature>
<dbReference type="GO" id="GO:0007346">
    <property type="term" value="P:regulation of mitotic cell cycle"/>
    <property type="evidence" value="ECO:0007669"/>
    <property type="project" value="TreeGrafter"/>
</dbReference>
<dbReference type="AlphaFoldDB" id="A0A2U1IUI9"/>
<dbReference type="Gene3D" id="3.30.200.20">
    <property type="entry name" value="Phosphorylase Kinase, domain 1"/>
    <property type="match status" value="1"/>
</dbReference>
<sequence length="462" mass="52350">MDPDTINPQTSTTKRSKWELDDEERNLKKKIIKSRKKENHVYIDGAKSETNLLEKQANGTIEPNYKEETVNTIPDYSESSEEDLEDNITIISSCRSVDKCYEKLNRIEEGTYGIVYRARDIQTGEIVALKHLKLANEKNGFPITSLREIYTLLLAKHPNIVNVREIVSGSSLNSIYLVMDYIDHDLKALITDMPSVFLQSEIKTLMLQLLSAVGFLHENWIVHRDLKTSNLLMNNFGEIKVADFGLARKYGSPLGPMTQLVVTLWYRAPELLFGEKEYSTAVDMWSIGCIFAELIDKEPLFPGRGEIDQISKIFSLLGTPNENTWPQFSSLPNAKMFTFANQPRSKLREKFINLTQNGIDLLSRMLEYNPKTRITAQEALDHPYFKESPFPKDPSLFPTWPSKSSGEKRRVYVSPSAPKIPRDGYNDSSNNSGEIPKSDGSRNVSSGLFGSNGDASTFKLKI</sequence>
<evidence type="ECO:0000256" key="1">
    <source>
        <dbReference type="ARBA" id="ARBA00006485"/>
    </source>
</evidence>
<keyword evidence="4" id="KW-0808">Transferase</keyword>
<dbReference type="Pfam" id="PF00069">
    <property type="entry name" value="Pkinase"/>
    <property type="match status" value="1"/>
</dbReference>
<evidence type="ECO:0000313" key="13">
    <source>
        <dbReference type="Proteomes" id="UP000245591"/>
    </source>
</evidence>
<dbReference type="InterPro" id="IPR045267">
    <property type="entry name" value="CDK11/PITSLRE_STKc"/>
</dbReference>
<comment type="caution">
    <text evidence="12">The sequence shown here is derived from an EMBL/GenBank/DDBJ whole genome shotgun (WGS) entry which is preliminary data.</text>
</comment>
<dbReference type="Gene3D" id="1.10.510.10">
    <property type="entry name" value="Transferase(Phosphotransferase) domain 1"/>
    <property type="match status" value="1"/>
</dbReference>
<keyword evidence="6" id="KW-0418">Kinase</keyword>
<comment type="catalytic activity">
    <reaction evidence="8">
        <text>L-threonyl-[protein] + ATP = O-phospho-L-threonyl-[protein] + ADP + H(+)</text>
        <dbReference type="Rhea" id="RHEA:46608"/>
        <dbReference type="Rhea" id="RHEA-COMP:11060"/>
        <dbReference type="Rhea" id="RHEA-COMP:11605"/>
        <dbReference type="ChEBI" id="CHEBI:15378"/>
        <dbReference type="ChEBI" id="CHEBI:30013"/>
        <dbReference type="ChEBI" id="CHEBI:30616"/>
        <dbReference type="ChEBI" id="CHEBI:61977"/>
        <dbReference type="ChEBI" id="CHEBI:456216"/>
        <dbReference type="EC" id="2.7.11.22"/>
    </reaction>
</comment>
<keyword evidence="7" id="KW-0067">ATP-binding</keyword>
<dbReference type="PROSITE" id="PS00108">
    <property type="entry name" value="PROTEIN_KINASE_ST"/>
    <property type="match status" value="1"/>
</dbReference>
<dbReference type="PROSITE" id="PS50011">
    <property type="entry name" value="PROTEIN_KINASE_DOM"/>
    <property type="match status" value="1"/>
</dbReference>
<evidence type="ECO:0000256" key="5">
    <source>
        <dbReference type="ARBA" id="ARBA00022741"/>
    </source>
</evidence>
<evidence type="ECO:0000256" key="9">
    <source>
        <dbReference type="ARBA" id="ARBA00048367"/>
    </source>
</evidence>
<dbReference type="InterPro" id="IPR008271">
    <property type="entry name" value="Ser/Thr_kinase_AS"/>
</dbReference>
<evidence type="ECO:0000313" key="12">
    <source>
        <dbReference type="EMBL" id="PVZ96478.1"/>
    </source>
</evidence>
<dbReference type="InterPro" id="IPR000719">
    <property type="entry name" value="Prot_kinase_dom"/>
</dbReference>
<organism evidence="12 13">
    <name type="scientific">Smittium angustum</name>
    <dbReference type="NCBI Taxonomy" id="133377"/>
    <lineage>
        <taxon>Eukaryota</taxon>
        <taxon>Fungi</taxon>
        <taxon>Fungi incertae sedis</taxon>
        <taxon>Zoopagomycota</taxon>
        <taxon>Kickxellomycotina</taxon>
        <taxon>Harpellomycetes</taxon>
        <taxon>Harpellales</taxon>
        <taxon>Legeriomycetaceae</taxon>
        <taxon>Smittium</taxon>
    </lineage>
</organism>
<gene>
    <name evidence="12" type="ORF">BB558_007639</name>
</gene>
<evidence type="ECO:0000256" key="6">
    <source>
        <dbReference type="ARBA" id="ARBA00022777"/>
    </source>
</evidence>
<accession>A0A2U1IUI9</accession>
<evidence type="ECO:0000259" key="11">
    <source>
        <dbReference type="PROSITE" id="PS50011"/>
    </source>
</evidence>
<comment type="similarity">
    <text evidence="1">Belongs to the protein kinase superfamily. CMGC Ser/Thr protein kinase family. CDC2/CDKX subfamily.</text>
</comment>
<dbReference type="CDD" id="cd07843">
    <property type="entry name" value="STKc_CDC2L1"/>
    <property type="match status" value="1"/>
</dbReference>
<evidence type="ECO:0000256" key="2">
    <source>
        <dbReference type="ARBA" id="ARBA00012425"/>
    </source>
</evidence>
<feature type="compositionally biased region" description="Polar residues" evidence="10">
    <location>
        <begin position="441"/>
        <end position="455"/>
    </location>
</feature>
<dbReference type="EMBL" id="MBFU01001278">
    <property type="protein sequence ID" value="PVZ96478.1"/>
    <property type="molecule type" value="Genomic_DNA"/>
</dbReference>
<dbReference type="FunFam" id="3.30.200.20:FF:000054">
    <property type="entry name" value="Cyclin-dependent kinase 11B"/>
    <property type="match status" value="1"/>
</dbReference>
<dbReference type="GO" id="GO:0005524">
    <property type="term" value="F:ATP binding"/>
    <property type="evidence" value="ECO:0007669"/>
    <property type="project" value="UniProtKB-KW"/>
</dbReference>
<reference evidence="12 13" key="1">
    <citation type="journal article" date="2018" name="MBio">
        <title>Comparative Genomics Reveals the Core Gene Toolbox for the Fungus-Insect Symbiosis.</title>
        <authorList>
            <person name="Wang Y."/>
            <person name="Stata M."/>
            <person name="Wang W."/>
            <person name="Stajich J.E."/>
            <person name="White M.M."/>
            <person name="Moncalvo J.M."/>
        </authorList>
    </citation>
    <scope>NUCLEOTIDE SEQUENCE [LARGE SCALE GENOMIC DNA]</scope>
    <source>
        <strain evidence="12 13">AUS-126-30</strain>
    </source>
</reference>
<dbReference type="PANTHER" id="PTHR24056">
    <property type="entry name" value="CELL DIVISION PROTEIN KINASE"/>
    <property type="match status" value="1"/>
</dbReference>
<proteinExistence type="inferred from homology"/>
<dbReference type="SUPFAM" id="SSF56112">
    <property type="entry name" value="Protein kinase-like (PK-like)"/>
    <property type="match status" value="1"/>
</dbReference>
<feature type="region of interest" description="Disordered" evidence="10">
    <location>
        <begin position="396"/>
        <end position="462"/>
    </location>
</feature>
<dbReference type="GO" id="GO:0005634">
    <property type="term" value="C:nucleus"/>
    <property type="evidence" value="ECO:0007669"/>
    <property type="project" value="TreeGrafter"/>
</dbReference>
<evidence type="ECO:0000256" key="4">
    <source>
        <dbReference type="ARBA" id="ARBA00022679"/>
    </source>
</evidence>
<dbReference type="SMART" id="SM00220">
    <property type="entry name" value="S_TKc"/>
    <property type="match status" value="1"/>
</dbReference>
<comment type="catalytic activity">
    <reaction evidence="9">
        <text>L-seryl-[protein] + ATP = O-phospho-L-seryl-[protein] + ADP + H(+)</text>
        <dbReference type="Rhea" id="RHEA:17989"/>
        <dbReference type="Rhea" id="RHEA-COMP:9863"/>
        <dbReference type="Rhea" id="RHEA-COMP:11604"/>
        <dbReference type="ChEBI" id="CHEBI:15378"/>
        <dbReference type="ChEBI" id="CHEBI:29999"/>
        <dbReference type="ChEBI" id="CHEBI:30616"/>
        <dbReference type="ChEBI" id="CHEBI:83421"/>
        <dbReference type="ChEBI" id="CHEBI:456216"/>
        <dbReference type="EC" id="2.7.11.22"/>
    </reaction>
</comment>
<protein>
    <recommendedName>
        <fullName evidence="2">cyclin-dependent kinase</fullName>
        <ecNumber evidence="2">2.7.11.22</ecNumber>
    </recommendedName>
</protein>
<evidence type="ECO:0000256" key="7">
    <source>
        <dbReference type="ARBA" id="ARBA00022840"/>
    </source>
</evidence>
<keyword evidence="5" id="KW-0547">Nucleotide-binding</keyword>
<keyword evidence="13" id="KW-1185">Reference proteome</keyword>
<evidence type="ECO:0000256" key="10">
    <source>
        <dbReference type="SAM" id="MobiDB-lite"/>
    </source>
</evidence>
<dbReference type="GO" id="GO:0004693">
    <property type="term" value="F:cyclin-dependent protein serine/threonine kinase activity"/>
    <property type="evidence" value="ECO:0007669"/>
    <property type="project" value="UniProtKB-EC"/>
</dbReference>
<dbReference type="InterPro" id="IPR011009">
    <property type="entry name" value="Kinase-like_dom_sf"/>
</dbReference>
<dbReference type="FunFam" id="1.10.510.10:FF:000211">
    <property type="entry name" value="Cyclin-dependent kinase G-2"/>
    <property type="match status" value="1"/>
</dbReference>